<gene>
    <name evidence="1" type="primary">Acey_s0611.g634</name>
    <name evidence="1" type="ORF">Y032_0611g634</name>
</gene>
<dbReference type="EMBL" id="JARK01000211">
    <property type="protein sequence ID" value="EYC40458.1"/>
    <property type="molecule type" value="Genomic_DNA"/>
</dbReference>
<sequence>MNVSLNNCPRVSSAGPAMSREWMGNLYVCSYDRATALPPKSKEDLGFLKAVTWRRGGEKVEDGAAPQSHACATLRIKC</sequence>
<dbReference type="AlphaFoldDB" id="A0A016WN54"/>
<name>A0A016WN54_9BILA</name>
<evidence type="ECO:0000313" key="2">
    <source>
        <dbReference type="Proteomes" id="UP000024635"/>
    </source>
</evidence>
<evidence type="ECO:0000313" key="1">
    <source>
        <dbReference type="EMBL" id="EYC40458.1"/>
    </source>
</evidence>
<protein>
    <submittedName>
        <fullName evidence="1">Uncharacterized protein</fullName>
    </submittedName>
</protein>
<accession>A0A016WN54</accession>
<comment type="caution">
    <text evidence="1">The sequence shown here is derived from an EMBL/GenBank/DDBJ whole genome shotgun (WGS) entry which is preliminary data.</text>
</comment>
<organism evidence="1 2">
    <name type="scientific">Ancylostoma ceylanicum</name>
    <dbReference type="NCBI Taxonomy" id="53326"/>
    <lineage>
        <taxon>Eukaryota</taxon>
        <taxon>Metazoa</taxon>
        <taxon>Ecdysozoa</taxon>
        <taxon>Nematoda</taxon>
        <taxon>Chromadorea</taxon>
        <taxon>Rhabditida</taxon>
        <taxon>Rhabditina</taxon>
        <taxon>Rhabditomorpha</taxon>
        <taxon>Strongyloidea</taxon>
        <taxon>Ancylostomatidae</taxon>
        <taxon>Ancylostomatinae</taxon>
        <taxon>Ancylostoma</taxon>
    </lineage>
</organism>
<proteinExistence type="predicted"/>
<dbReference type="Proteomes" id="UP000024635">
    <property type="component" value="Unassembled WGS sequence"/>
</dbReference>
<keyword evidence="2" id="KW-1185">Reference proteome</keyword>
<reference evidence="2" key="1">
    <citation type="journal article" date="2015" name="Nat. Genet.">
        <title>The genome and transcriptome of the zoonotic hookworm Ancylostoma ceylanicum identify infection-specific gene families.</title>
        <authorList>
            <person name="Schwarz E.M."/>
            <person name="Hu Y."/>
            <person name="Antoshechkin I."/>
            <person name="Miller M.M."/>
            <person name="Sternberg P.W."/>
            <person name="Aroian R.V."/>
        </authorList>
    </citation>
    <scope>NUCLEOTIDE SEQUENCE</scope>
    <source>
        <strain evidence="2">HY135</strain>
    </source>
</reference>